<sequence length="533" mass="56608">MKNSKKVTGPGTGRSSVLVMVGGSILLTLAGKLGALFRDVVLATGFGAGTATDAYFVANIVPGLAWAAFYATIVAVFLPIYLSERENSALHGQRIAIEAVRIYTFSGLVVMLATWVLAEPIVAITAPDAAPEVRILAVRLIFIMTLSFAVTGYVGVQNALQQANGAYLWPLTVPVINNGLTIFAILIAARFDNIAIAVGGATLGWLVQAPLQRWQTRRFYPRAFGFGVRLKTLRRISLLSWPVMVGIVLDQANIYIGVAIASRFGEGAVSYISYSSRLTLFIGNLVSWLVAYFLFPRIAASAARKCDKDAGKTLGLGVTLIVGLTVPLLGVAVVYGTDIIRLVYGRGAFVEASVVATAAVFVPHVFGTVFMGVREILNRAFFSYQRTSVPMAIGALAAGINLLAGVALSARFGLPGIAMGTTISATVFVVLQVTVIARWKPELIDRAAMRHVVALFAAGIAGTVAGVVVARIAAEWFFLARLLSGSAIVGLTYIGTVWLADRLFSLGIVASMLRVKDSNRSDHAAVPLDPETI</sequence>
<evidence type="ECO:0000256" key="9">
    <source>
        <dbReference type="ARBA" id="ARBA00061532"/>
    </source>
</evidence>
<evidence type="ECO:0000256" key="7">
    <source>
        <dbReference type="ARBA" id="ARBA00023136"/>
    </source>
</evidence>
<accession>A0A6I4SZB2</accession>
<dbReference type="RefSeq" id="WP_159796605.1">
    <property type="nucleotide sequence ID" value="NZ_WTYM01000052.1"/>
</dbReference>
<feature type="transmembrane region" description="Helical" evidence="10">
    <location>
        <begin position="316"/>
        <end position="335"/>
    </location>
</feature>
<dbReference type="PRINTS" id="PR01806">
    <property type="entry name" value="VIRFACTRMVIN"/>
</dbReference>
<evidence type="ECO:0000256" key="3">
    <source>
        <dbReference type="ARBA" id="ARBA00022692"/>
    </source>
</evidence>
<dbReference type="PANTHER" id="PTHR47019">
    <property type="entry name" value="LIPID II FLIPPASE MURJ"/>
    <property type="match status" value="1"/>
</dbReference>
<evidence type="ECO:0000256" key="8">
    <source>
        <dbReference type="ARBA" id="ARBA00060041"/>
    </source>
</evidence>
<dbReference type="InterPro" id="IPR004268">
    <property type="entry name" value="MurJ"/>
</dbReference>
<organism evidence="11 12">
    <name type="scientific">Croceibacterium salegens</name>
    <dbReference type="NCBI Taxonomy" id="1737568"/>
    <lineage>
        <taxon>Bacteria</taxon>
        <taxon>Pseudomonadati</taxon>
        <taxon>Pseudomonadota</taxon>
        <taxon>Alphaproteobacteria</taxon>
        <taxon>Sphingomonadales</taxon>
        <taxon>Erythrobacteraceae</taxon>
        <taxon>Croceibacterium</taxon>
    </lineage>
</organism>
<keyword evidence="12" id="KW-1185">Reference proteome</keyword>
<evidence type="ECO:0000256" key="6">
    <source>
        <dbReference type="ARBA" id="ARBA00022989"/>
    </source>
</evidence>
<dbReference type="GO" id="GO:0015648">
    <property type="term" value="F:lipid-linked peptidoglycan transporter activity"/>
    <property type="evidence" value="ECO:0007669"/>
    <property type="project" value="TreeGrafter"/>
</dbReference>
<feature type="transmembrane region" description="Helical" evidence="10">
    <location>
        <begin position="136"/>
        <end position="156"/>
    </location>
</feature>
<dbReference type="GO" id="GO:0009252">
    <property type="term" value="P:peptidoglycan biosynthetic process"/>
    <property type="evidence" value="ECO:0007669"/>
    <property type="project" value="UniProtKB-KW"/>
</dbReference>
<dbReference type="GO" id="GO:0034204">
    <property type="term" value="P:lipid translocation"/>
    <property type="evidence" value="ECO:0007669"/>
    <property type="project" value="TreeGrafter"/>
</dbReference>
<keyword evidence="2" id="KW-1003">Cell membrane</keyword>
<evidence type="ECO:0000256" key="4">
    <source>
        <dbReference type="ARBA" id="ARBA00022960"/>
    </source>
</evidence>
<protein>
    <recommendedName>
        <fullName evidence="13">Lipid II flippase MurJ</fullName>
    </recommendedName>
</protein>
<evidence type="ECO:0000256" key="10">
    <source>
        <dbReference type="SAM" id="Phobius"/>
    </source>
</evidence>
<dbReference type="EMBL" id="WTYM01000052">
    <property type="protein sequence ID" value="MXO60560.1"/>
    <property type="molecule type" value="Genomic_DNA"/>
</dbReference>
<dbReference type="Proteomes" id="UP000433652">
    <property type="component" value="Unassembled WGS sequence"/>
</dbReference>
<comment type="function">
    <text evidence="8">Involved in peptidoglycan biosynthesis. Transports lipid-linked peptidoglycan precursors from the inner to the outer leaflet of the cytoplasmic membrane.</text>
</comment>
<keyword evidence="7 10" id="KW-0472">Membrane</keyword>
<dbReference type="InterPro" id="IPR051050">
    <property type="entry name" value="Lipid_II_flippase_MurJ/MviN"/>
</dbReference>
<feature type="transmembrane region" description="Helical" evidence="10">
    <location>
        <begin position="64"/>
        <end position="82"/>
    </location>
</feature>
<feature type="transmembrane region" description="Helical" evidence="10">
    <location>
        <begin position="194"/>
        <end position="211"/>
    </location>
</feature>
<evidence type="ECO:0000256" key="2">
    <source>
        <dbReference type="ARBA" id="ARBA00022475"/>
    </source>
</evidence>
<feature type="transmembrane region" description="Helical" evidence="10">
    <location>
        <begin position="102"/>
        <end position="124"/>
    </location>
</feature>
<evidence type="ECO:0008006" key="13">
    <source>
        <dbReference type="Google" id="ProtNLM"/>
    </source>
</evidence>
<feature type="transmembrane region" description="Helical" evidence="10">
    <location>
        <begin position="451"/>
        <end position="472"/>
    </location>
</feature>
<dbReference type="GO" id="GO:0005886">
    <property type="term" value="C:plasma membrane"/>
    <property type="evidence" value="ECO:0007669"/>
    <property type="project" value="UniProtKB-SubCell"/>
</dbReference>
<gene>
    <name evidence="11" type="ORF">GRI89_13525</name>
</gene>
<evidence type="ECO:0000313" key="12">
    <source>
        <dbReference type="Proteomes" id="UP000433652"/>
    </source>
</evidence>
<feature type="transmembrane region" description="Helical" evidence="10">
    <location>
        <begin position="15"/>
        <end position="33"/>
    </location>
</feature>
<dbReference type="AlphaFoldDB" id="A0A6I4SZB2"/>
<evidence type="ECO:0000256" key="5">
    <source>
        <dbReference type="ARBA" id="ARBA00022984"/>
    </source>
</evidence>
<dbReference type="Pfam" id="PF03023">
    <property type="entry name" value="MurJ"/>
    <property type="match status" value="1"/>
</dbReference>
<name>A0A6I4SZB2_9SPHN</name>
<reference evidence="11 12" key="1">
    <citation type="submission" date="2019-12" db="EMBL/GenBank/DDBJ databases">
        <title>Genomic-based taxomic classification of the family Erythrobacteraceae.</title>
        <authorList>
            <person name="Xu L."/>
        </authorList>
    </citation>
    <scope>NUCLEOTIDE SEQUENCE [LARGE SCALE GENOMIC DNA]</scope>
    <source>
        <strain evidence="11 12">MCCC 1K01500</strain>
    </source>
</reference>
<evidence type="ECO:0000313" key="11">
    <source>
        <dbReference type="EMBL" id="MXO60560.1"/>
    </source>
</evidence>
<proteinExistence type="inferred from homology"/>
<dbReference type="GO" id="GO:0008360">
    <property type="term" value="P:regulation of cell shape"/>
    <property type="evidence" value="ECO:0007669"/>
    <property type="project" value="UniProtKB-KW"/>
</dbReference>
<keyword evidence="5" id="KW-0573">Peptidoglycan synthesis</keyword>
<keyword evidence="3 10" id="KW-0812">Transmembrane</keyword>
<feature type="transmembrane region" description="Helical" evidence="10">
    <location>
        <begin position="168"/>
        <end position="188"/>
    </location>
</feature>
<feature type="transmembrane region" description="Helical" evidence="10">
    <location>
        <begin position="389"/>
        <end position="410"/>
    </location>
</feature>
<dbReference type="PANTHER" id="PTHR47019:SF1">
    <property type="entry name" value="LIPID II FLIPPASE MURJ"/>
    <property type="match status" value="1"/>
</dbReference>
<keyword evidence="6 10" id="KW-1133">Transmembrane helix</keyword>
<keyword evidence="4" id="KW-0133">Cell shape</keyword>
<dbReference type="OrthoDB" id="9804143at2"/>
<comment type="similarity">
    <text evidence="9">Belongs to the MurJ/MviN family.</text>
</comment>
<feature type="transmembrane region" description="Helical" evidence="10">
    <location>
        <begin position="274"/>
        <end position="295"/>
    </location>
</feature>
<evidence type="ECO:0000256" key="1">
    <source>
        <dbReference type="ARBA" id="ARBA00004651"/>
    </source>
</evidence>
<feature type="transmembrane region" description="Helical" evidence="10">
    <location>
        <begin position="478"/>
        <end position="500"/>
    </location>
</feature>
<feature type="transmembrane region" description="Helical" evidence="10">
    <location>
        <begin position="355"/>
        <end position="377"/>
    </location>
</feature>
<comment type="subcellular location">
    <subcellularLocation>
        <location evidence="1">Cell membrane</location>
        <topology evidence="1">Multi-pass membrane protein</topology>
    </subcellularLocation>
</comment>
<feature type="transmembrane region" description="Helical" evidence="10">
    <location>
        <begin position="416"/>
        <end position="439"/>
    </location>
</feature>
<feature type="transmembrane region" description="Helical" evidence="10">
    <location>
        <begin position="238"/>
        <end position="262"/>
    </location>
</feature>
<comment type="caution">
    <text evidence="11">The sequence shown here is derived from an EMBL/GenBank/DDBJ whole genome shotgun (WGS) entry which is preliminary data.</text>
</comment>